<proteinExistence type="predicted"/>
<reference evidence="1 2" key="1">
    <citation type="submission" date="2024-01" db="EMBL/GenBank/DDBJ databases">
        <title>The genomes of 5 underutilized Papilionoideae crops provide insights into root nodulation and disease resistanc.</title>
        <authorList>
            <person name="Jiang F."/>
        </authorList>
    </citation>
    <scope>NUCLEOTIDE SEQUENCE [LARGE SCALE GENOMIC DNA]</scope>
    <source>
        <strain evidence="1">LVBAO_FW01</strain>
        <tissue evidence="1">Leaves</tissue>
    </source>
</reference>
<dbReference type="EMBL" id="JAYMYQ010000001">
    <property type="protein sequence ID" value="KAK7358653.1"/>
    <property type="molecule type" value="Genomic_DNA"/>
</dbReference>
<keyword evidence="2" id="KW-1185">Reference proteome</keyword>
<comment type="caution">
    <text evidence="1">The sequence shown here is derived from an EMBL/GenBank/DDBJ whole genome shotgun (WGS) entry which is preliminary data.</text>
</comment>
<gene>
    <name evidence="1" type="ORF">VNO77_00591</name>
</gene>
<protein>
    <submittedName>
        <fullName evidence="1">Uncharacterized protein</fullName>
    </submittedName>
</protein>
<accession>A0AAN9R9G3</accession>
<evidence type="ECO:0000313" key="2">
    <source>
        <dbReference type="Proteomes" id="UP001367508"/>
    </source>
</evidence>
<dbReference type="AlphaFoldDB" id="A0AAN9R9G3"/>
<evidence type="ECO:0000313" key="1">
    <source>
        <dbReference type="EMBL" id="KAK7358653.1"/>
    </source>
</evidence>
<sequence length="218" mass="24211">MSMNVQQPSTTVVEITLLSVEGLSNYTSFFNPSIKPFITLTNLPPNSMSRVEDGDHKFRVPLDPTFSDMRSCLHLHLFTKRKILGPAQLGWCLIPVSDIGLLPPGSVRYLSYRLRGRDGCRGHAIINLSVRLEGHTNLNAPWLSTSLSPELGARHTVIGIPVTAIRGIWDDYCSAAAQQQTRESSENSIQDMTSKEIHHTFKSAAVFAWSKQQQGHTV</sequence>
<dbReference type="Proteomes" id="UP001367508">
    <property type="component" value="Unassembled WGS sequence"/>
</dbReference>
<organism evidence="1 2">
    <name type="scientific">Canavalia gladiata</name>
    <name type="common">Sword bean</name>
    <name type="synonym">Dolichos gladiatus</name>
    <dbReference type="NCBI Taxonomy" id="3824"/>
    <lineage>
        <taxon>Eukaryota</taxon>
        <taxon>Viridiplantae</taxon>
        <taxon>Streptophyta</taxon>
        <taxon>Embryophyta</taxon>
        <taxon>Tracheophyta</taxon>
        <taxon>Spermatophyta</taxon>
        <taxon>Magnoliopsida</taxon>
        <taxon>eudicotyledons</taxon>
        <taxon>Gunneridae</taxon>
        <taxon>Pentapetalae</taxon>
        <taxon>rosids</taxon>
        <taxon>fabids</taxon>
        <taxon>Fabales</taxon>
        <taxon>Fabaceae</taxon>
        <taxon>Papilionoideae</taxon>
        <taxon>50 kb inversion clade</taxon>
        <taxon>NPAAA clade</taxon>
        <taxon>indigoferoid/millettioid clade</taxon>
        <taxon>Phaseoleae</taxon>
        <taxon>Canavalia</taxon>
    </lineage>
</organism>
<name>A0AAN9R9G3_CANGL</name>